<dbReference type="Proteomes" id="UP000249061">
    <property type="component" value="Unassembled WGS sequence"/>
</dbReference>
<dbReference type="Gene3D" id="1.10.12.10">
    <property type="entry name" value="Lyase 2-enoyl-coa Hydratase, Chain A, domain 2"/>
    <property type="match status" value="1"/>
</dbReference>
<dbReference type="CDD" id="cd06558">
    <property type="entry name" value="crotonase-like"/>
    <property type="match status" value="1"/>
</dbReference>
<keyword evidence="2" id="KW-0456">Lyase</keyword>
<sequence length="258" mass="27001">MDFVKLEMDGAIAVITIDRPKALNALNQQVLTELHDAVGQVAQNKALRALIVTGGGEKAFVAGADIAAMANFSLAEAQAFGELGHKVLDSFEALSIPVIAAVNGFALGGGTELALACDFIYASEKAKFGLPEVTLGVIPGFGGTQRMTRLLGRARAKELIFTGDMIDANKAKEIGLALDVLPAGELLAHCKKVAATIAKRAPLAVAKAKQVIDAGADLELRKGNELERGAFADLFGSADQKEGMAAFLAKRPAEFKNQ</sequence>
<dbReference type="AlphaFoldDB" id="A0A2W5TKN6"/>
<dbReference type="EMBL" id="QFQP01000004">
    <property type="protein sequence ID" value="PZR16149.1"/>
    <property type="molecule type" value="Genomic_DNA"/>
</dbReference>
<dbReference type="PANTHER" id="PTHR11941:SF54">
    <property type="entry name" value="ENOYL-COA HYDRATASE, MITOCHONDRIAL"/>
    <property type="match status" value="1"/>
</dbReference>
<evidence type="ECO:0000313" key="4">
    <source>
        <dbReference type="EMBL" id="PZR16149.1"/>
    </source>
</evidence>
<dbReference type="FunFam" id="1.10.12.10:FF:000001">
    <property type="entry name" value="Probable enoyl-CoA hydratase, mitochondrial"/>
    <property type="match status" value="1"/>
</dbReference>
<comment type="similarity">
    <text evidence="1 3">Belongs to the enoyl-CoA hydratase/isomerase family.</text>
</comment>
<dbReference type="FunFam" id="3.90.226.10:FF:000009">
    <property type="entry name" value="Carnitinyl-CoA dehydratase"/>
    <property type="match status" value="1"/>
</dbReference>
<comment type="caution">
    <text evidence="4">The sequence shown here is derived from an EMBL/GenBank/DDBJ whole genome shotgun (WGS) entry which is preliminary data.</text>
</comment>
<evidence type="ECO:0000256" key="3">
    <source>
        <dbReference type="RuleBase" id="RU003707"/>
    </source>
</evidence>
<dbReference type="PROSITE" id="PS00166">
    <property type="entry name" value="ENOYL_COA_HYDRATASE"/>
    <property type="match status" value="1"/>
</dbReference>
<protein>
    <submittedName>
        <fullName evidence="4">Enoyl-CoA hydratase</fullName>
    </submittedName>
</protein>
<dbReference type="InterPro" id="IPR001753">
    <property type="entry name" value="Enoyl-CoA_hydra/iso"/>
</dbReference>
<dbReference type="PANTHER" id="PTHR11941">
    <property type="entry name" value="ENOYL-COA HYDRATASE-RELATED"/>
    <property type="match status" value="1"/>
</dbReference>
<evidence type="ECO:0000256" key="2">
    <source>
        <dbReference type="ARBA" id="ARBA00023239"/>
    </source>
</evidence>
<dbReference type="InterPro" id="IPR014748">
    <property type="entry name" value="Enoyl-CoA_hydra_C"/>
</dbReference>
<proteinExistence type="inferred from homology"/>
<reference evidence="4 5" key="1">
    <citation type="submission" date="2017-08" db="EMBL/GenBank/DDBJ databases">
        <title>Infants hospitalized years apart are colonized by the same room-sourced microbial strains.</title>
        <authorList>
            <person name="Brooks B."/>
            <person name="Olm M.R."/>
            <person name="Firek B.A."/>
            <person name="Baker R."/>
            <person name="Thomas B.C."/>
            <person name="Morowitz M.J."/>
            <person name="Banfield J.F."/>
        </authorList>
    </citation>
    <scope>NUCLEOTIDE SEQUENCE [LARGE SCALE GENOMIC DNA]</scope>
    <source>
        <strain evidence="4">S2_003_000_R2_14</strain>
    </source>
</reference>
<dbReference type="SUPFAM" id="SSF52096">
    <property type="entry name" value="ClpP/crotonase"/>
    <property type="match status" value="1"/>
</dbReference>
<dbReference type="Pfam" id="PF00378">
    <property type="entry name" value="ECH_1"/>
    <property type="match status" value="1"/>
</dbReference>
<organism evidence="4 5">
    <name type="scientific">Archangium gephyra</name>
    <dbReference type="NCBI Taxonomy" id="48"/>
    <lineage>
        <taxon>Bacteria</taxon>
        <taxon>Pseudomonadati</taxon>
        <taxon>Myxococcota</taxon>
        <taxon>Myxococcia</taxon>
        <taxon>Myxococcales</taxon>
        <taxon>Cystobacterineae</taxon>
        <taxon>Archangiaceae</taxon>
        <taxon>Archangium</taxon>
    </lineage>
</organism>
<dbReference type="GO" id="GO:0016836">
    <property type="term" value="F:hydro-lyase activity"/>
    <property type="evidence" value="ECO:0007669"/>
    <property type="project" value="UniProtKB-ARBA"/>
</dbReference>
<dbReference type="GO" id="GO:0006635">
    <property type="term" value="P:fatty acid beta-oxidation"/>
    <property type="evidence" value="ECO:0007669"/>
    <property type="project" value="TreeGrafter"/>
</dbReference>
<evidence type="ECO:0000313" key="5">
    <source>
        <dbReference type="Proteomes" id="UP000249061"/>
    </source>
</evidence>
<evidence type="ECO:0000256" key="1">
    <source>
        <dbReference type="ARBA" id="ARBA00005254"/>
    </source>
</evidence>
<dbReference type="InterPro" id="IPR029045">
    <property type="entry name" value="ClpP/crotonase-like_dom_sf"/>
</dbReference>
<name>A0A2W5TKN6_9BACT</name>
<dbReference type="Gene3D" id="3.90.226.10">
    <property type="entry name" value="2-enoyl-CoA Hydratase, Chain A, domain 1"/>
    <property type="match status" value="1"/>
</dbReference>
<dbReference type="InterPro" id="IPR018376">
    <property type="entry name" value="Enoyl-CoA_hyd/isom_CS"/>
</dbReference>
<accession>A0A2W5TKN6</accession>
<gene>
    <name evidence="4" type="ORF">DI536_07615</name>
</gene>